<name>A0ABZ2NLJ5_9BACI</name>
<dbReference type="RefSeq" id="WP_338781551.1">
    <property type="nucleotide sequence ID" value="NZ_CP147407.1"/>
</dbReference>
<evidence type="ECO:0008006" key="3">
    <source>
        <dbReference type="Google" id="ProtNLM"/>
    </source>
</evidence>
<dbReference type="Gene3D" id="3.40.50.300">
    <property type="entry name" value="P-loop containing nucleotide triphosphate hydrolases"/>
    <property type="match status" value="1"/>
</dbReference>
<dbReference type="Proteomes" id="UP001377337">
    <property type="component" value="Chromosome"/>
</dbReference>
<accession>A0ABZ2NLJ5</accession>
<dbReference type="EMBL" id="CP147407">
    <property type="protein sequence ID" value="WXB98485.1"/>
    <property type="molecule type" value="Genomic_DNA"/>
</dbReference>
<evidence type="ECO:0000313" key="2">
    <source>
        <dbReference type="Proteomes" id="UP001377337"/>
    </source>
</evidence>
<gene>
    <name evidence="1" type="ORF">WCV65_08430</name>
</gene>
<evidence type="ECO:0000313" key="1">
    <source>
        <dbReference type="EMBL" id="WXB98485.1"/>
    </source>
</evidence>
<protein>
    <recommendedName>
        <fullName evidence="3">Uridine kinase</fullName>
    </recommendedName>
</protein>
<proteinExistence type="predicted"/>
<dbReference type="InterPro" id="IPR027417">
    <property type="entry name" value="P-loop_NTPase"/>
</dbReference>
<dbReference type="SUPFAM" id="SSF52540">
    <property type="entry name" value="P-loop containing nucleoside triphosphate hydrolases"/>
    <property type="match status" value="1"/>
</dbReference>
<organism evidence="1 2">
    <name type="scientific">Metabacillus sediminis</name>
    <dbReference type="NCBI Taxonomy" id="3117746"/>
    <lineage>
        <taxon>Bacteria</taxon>
        <taxon>Bacillati</taxon>
        <taxon>Bacillota</taxon>
        <taxon>Bacilli</taxon>
        <taxon>Bacillales</taxon>
        <taxon>Bacillaceae</taxon>
        <taxon>Metabacillus</taxon>
    </lineage>
</organism>
<keyword evidence="2" id="KW-1185">Reference proteome</keyword>
<sequence>METIVERVMGILPNQKPVIIAVSGTAGSGFETQARVLQGELVKQGILVHLEELTEEPVDIDPENPAKSWYEQSMPYCKGKTAINKAKLHKELDIVIISGAFLLKNTLHHLFDTSIWVDCTENTAKEREYADGQVNIEWKSGAQKIHETIDEPKKTAHLIIQNDPLLEQGPKDSKGII</sequence>
<reference evidence="1 2" key="1">
    <citation type="submission" date="2024-02" db="EMBL/GenBank/DDBJ databases">
        <title>Seven novel Bacillus-like species.</title>
        <authorList>
            <person name="Liu G."/>
        </authorList>
    </citation>
    <scope>NUCLEOTIDE SEQUENCE [LARGE SCALE GENOMIC DNA]</scope>
    <source>
        <strain evidence="1 2">FJAT-52054</strain>
    </source>
</reference>